<evidence type="ECO:0000313" key="12">
    <source>
        <dbReference type="Proteomes" id="UP000256779"/>
    </source>
</evidence>
<keyword evidence="7 10" id="KW-0812">Transmembrane</keyword>
<proteinExistence type="inferred from homology"/>
<dbReference type="Proteomes" id="UP000256779">
    <property type="component" value="Unassembled WGS sequence"/>
</dbReference>
<dbReference type="PANTHER" id="PTHR36122">
    <property type="entry name" value="NICOTINAMIDE RIBOSIDE TRANSPORTER PNUC"/>
    <property type="match status" value="1"/>
</dbReference>
<comment type="function">
    <text evidence="1">Required for nicotinamide riboside transport across the inner membrane.</text>
</comment>
<comment type="similarity">
    <text evidence="3">Belongs to the nicotinamide ribonucleoside (NR) uptake permease (TC 4.B.1) family.</text>
</comment>
<evidence type="ECO:0000256" key="4">
    <source>
        <dbReference type="ARBA" id="ARBA00017522"/>
    </source>
</evidence>
<feature type="transmembrane region" description="Helical" evidence="10">
    <location>
        <begin position="174"/>
        <end position="192"/>
    </location>
</feature>
<evidence type="ECO:0000256" key="5">
    <source>
        <dbReference type="ARBA" id="ARBA00022448"/>
    </source>
</evidence>
<protein>
    <recommendedName>
        <fullName evidence="4">Nicotinamide riboside transporter PnuC</fullName>
    </recommendedName>
</protein>
<evidence type="ECO:0000256" key="9">
    <source>
        <dbReference type="ARBA" id="ARBA00023136"/>
    </source>
</evidence>
<dbReference type="AlphaFoldDB" id="A0A3D9L686"/>
<dbReference type="Pfam" id="PF04973">
    <property type="entry name" value="NMN_transporter"/>
    <property type="match status" value="1"/>
</dbReference>
<comment type="caution">
    <text evidence="11">The sequence shown here is derived from an EMBL/GenBank/DDBJ whole genome shotgun (WGS) entry which is preliminary data.</text>
</comment>
<dbReference type="GO" id="GO:0005886">
    <property type="term" value="C:plasma membrane"/>
    <property type="evidence" value="ECO:0007669"/>
    <property type="project" value="UniProtKB-SubCell"/>
</dbReference>
<dbReference type="OrthoDB" id="9791248at2"/>
<dbReference type="EMBL" id="QREG01000003">
    <property type="protein sequence ID" value="REE01614.1"/>
    <property type="molecule type" value="Genomic_DNA"/>
</dbReference>
<dbReference type="RefSeq" id="WP_115866898.1">
    <property type="nucleotide sequence ID" value="NZ_QREG01000003.1"/>
</dbReference>
<sequence length="201" mass="22885">MQEFFHQFISQVTATSWLEAVAVLFGLLSVWYSKQENILVYPTGIIGVVIAVYLTLRAGLYAEAGINTYYFIMSVYGWYYWTHADPNKPQVPVTASTKQEHWIAAGITLGAFVLIRFGLDFTDSDVPNLDAITTATAITGMWLMAKKKLENWVYWIITDLIATPLYFYKGLYFFSFQFLVFTALAIWGYVSWRKSLLASAS</sequence>
<keyword evidence="6" id="KW-1003">Cell membrane</keyword>
<keyword evidence="12" id="KW-1185">Reference proteome</keyword>
<dbReference type="GO" id="GO:0034257">
    <property type="term" value="F:nicotinamide riboside transmembrane transporter activity"/>
    <property type="evidence" value="ECO:0007669"/>
    <property type="project" value="InterPro"/>
</dbReference>
<comment type="subcellular location">
    <subcellularLocation>
        <location evidence="2">Cell membrane</location>
        <topology evidence="2">Multi-pass membrane protein</topology>
    </subcellularLocation>
</comment>
<gene>
    <name evidence="11" type="ORF">C7460_103131</name>
</gene>
<accession>A0A3D9L686</accession>
<feature type="transmembrane region" description="Helical" evidence="10">
    <location>
        <begin position="12"/>
        <end position="32"/>
    </location>
</feature>
<evidence type="ECO:0000256" key="3">
    <source>
        <dbReference type="ARBA" id="ARBA00006669"/>
    </source>
</evidence>
<name>A0A3D9L686_MARFU</name>
<keyword evidence="9 10" id="KW-0472">Membrane</keyword>
<dbReference type="PANTHER" id="PTHR36122:SF2">
    <property type="entry name" value="NICOTINAMIDE RIBOSIDE TRANSPORTER PNUC"/>
    <property type="match status" value="1"/>
</dbReference>
<dbReference type="NCBIfam" id="TIGR01528">
    <property type="entry name" value="NMN_trans_PnuC"/>
    <property type="match status" value="1"/>
</dbReference>
<feature type="transmembrane region" description="Helical" evidence="10">
    <location>
        <begin position="38"/>
        <end position="56"/>
    </location>
</feature>
<reference evidence="11 12" key="1">
    <citation type="submission" date="2018-07" db="EMBL/GenBank/DDBJ databases">
        <title>Genomic Encyclopedia of Type Strains, Phase IV (KMG-IV): sequencing the most valuable type-strain genomes for metagenomic binning, comparative biology and taxonomic classification.</title>
        <authorList>
            <person name="Goeker M."/>
        </authorList>
    </citation>
    <scope>NUCLEOTIDE SEQUENCE [LARGE SCALE GENOMIC DNA]</scope>
    <source>
        <strain evidence="11 12">DSM 4134</strain>
    </source>
</reference>
<evidence type="ECO:0000313" key="11">
    <source>
        <dbReference type="EMBL" id="REE01614.1"/>
    </source>
</evidence>
<keyword evidence="5" id="KW-0813">Transport</keyword>
<dbReference type="InterPro" id="IPR006419">
    <property type="entry name" value="NMN_transpt_PnuC"/>
</dbReference>
<feature type="transmembrane region" description="Helical" evidence="10">
    <location>
        <begin position="101"/>
        <end position="119"/>
    </location>
</feature>
<feature type="transmembrane region" description="Helical" evidence="10">
    <location>
        <begin position="61"/>
        <end position="81"/>
    </location>
</feature>
<evidence type="ECO:0000256" key="10">
    <source>
        <dbReference type="SAM" id="Phobius"/>
    </source>
</evidence>
<keyword evidence="8 10" id="KW-1133">Transmembrane helix</keyword>
<evidence type="ECO:0000256" key="1">
    <source>
        <dbReference type="ARBA" id="ARBA00002672"/>
    </source>
</evidence>
<organism evidence="11 12">
    <name type="scientific">Marinoscillum furvescens DSM 4134</name>
    <dbReference type="NCBI Taxonomy" id="1122208"/>
    <lineage>
        <taxon>Bacteria</taxon>
        <taxon>Pseudomonadati</taxon>
        <taxon>Bacteroidota</taxon>
        <taxon>Cytophagia</taxon>
        <taxon>Cytophagales</taxon>
        <taxon>Reichenbachiellaceae</taxon>
        <taxon>Marinoscillum</taxon>
    </lineage>
</organism>
<evidence type="ECO:0000256" key="7">
    <source>
        <dbReference type="ARBA" id="ARBA00022692"/>
    </source>
</evidence>
<evidence type="ECO:0000256" key="2">
    <source>
        <dbReference type="ARBA" id="ARBA00004651"/>
    </source>
</evidence>
<evidence type="ECO:0000256" key="6">
    <source>
        <dbReference type="ARBA" id="ARBA00022475"/>
    </source>
</evidence>
<evidence type="ECO:0000256" key="8">
    <source>
        <dbReference type="ARBA" id="ARBA00022989"/>
    </source>
</evidence>